<evidence type="ECO:0000313" key="3">
    <source>
        <dbReference type="Proteomes" id="UP001499986"/>
    </source>
</evidence>
<sequence>MLPQVASAFEVSVTLMLGALVVTIAVSALVSARILYLGSRRRPHQATGAISVAVLGALPKFLLASFLATMCGVWLGWFPSSGWEGPVRRCRWCCPHSPSVHPGQQGGAGDAVGRAVLGRCFAGGVGSQPDEP</sequence>
<keyword evidence="3" id="KW-1185">Reference proteome</keyword>
<gene>
    <name evidence="2" type="ORF">GCM10010255_83400</name>
</gene>
<organism evidence="2 3">
    <name type="scientific">Streptomyces coeruleofuscus</name>
    <dbReference type="NCBI Taxonomy" id="66879"/>
    <lineage>
        <taxon>Bacteria</taxon>
        <taxon>Bacillati</taxon>
        <taxon>Actinomycetota</taxon>
        <taxon>Actinomycetes</taxon>
        <taxon>Kitasatosporales</taxon>
        <taxon>Streptomycetaceae</taxon>
        <taxon>Streptomyces</taxon>
    </lineage>
</organism>
<dbReference type="EMBL" id="BAAASE010000020">
    <property type="protein sequence ID" value="GAA2427992.1"/>
    <property type="molecule type" value="Genomic_DNA"/>
</dbReference>
<protein>
    <recommendedName>
        <fullName evidence="4">ABC transporter permease</fullName>
    </recommendedName>
</protein>
<evidence type="ECO:0000256" key="1">
    <source>
        <dbReference type="SAM" id="Phobius"/>
    </source>
</evidence>
<evidence type="ECO:0008006" key="4">
    <source>
        <dbReference type="Google" id="ProtNLM"/>
    </source>
</evidence>
<keyword evidence="1" id="KW-0812">Transmembrane</keyword>
<dbReference type="Proteomes" id="UP001499986">
    <property type="component" value="Unassembled WGS sequence"/>
</dbReference>
<proteinExistence type="predicted"/>
<keyword evidence="1" id="KW-1133">Transmembrane helix</keyword>
<comment type="caution">
    <text evidence="2">The sequence shown here is derived from an EMBL/GenBank/DDBJ whole genome shotgun (WGS) entry which is preliminary data.</text>
</comment>
<feature type="transmembrane region" description="Helical" evidence="1">
    <location>
        <begin position="12"/>
        <end position="36"/>
    </location>
</feature>
<name>A0ABN3JG26_9ACTN</name>
<reference evidence="2 3" key="1">
    <citation type="journal article" date="2019" name="Int. J. Syst. Evol. Microbiol.">
        <title>The Global Catalogue of Microorganisms (GCM) 10K type strain sequencing project: providing services to taxonomists for standard genome sequencing and annotation.</title>
        <authorList>
            <consortium name="The Broad Institute Genomics Platform"/>
            <consortium name="The Broad Institute Genome Sequencing Center for Infectious Disease"/>
            <person name="Wu L."/>
            <person name="Ma J."/>
        </authorList>
    </citation>
    <scope>NUCLEOTIDE SEQUENCE [LARGE SCALE GENOMIC DNA]</scope>
    <source>
        <strain evidence="2 3">JCM 4358</strain>
    </source>
</reference>
<feature type="transmembrane region" description="Helical" evidence="1">
    <location>
        <begin position="48"/>
        <end position="77"/>
    </location>
</feature>
<keyword evidence="1" id="KW-0472">Membrane</keyword>
<evidence type="ECO:0000313" key="2">
    <source>
        <dbReference type="EMBL" id="GAA2427992.1"/>
    </source>
</evidence>
<accession>A0ABN3JG26</accession>